<keyword evidence="6" id="KW-0862">Zinc</keyword>
<reference evidence="12 13" key="1">
    <citation type="submission" date="2023-04" db="EMBL/GenBank/DDBJ databases">
        <title>A novel bacteria isolated from coastal sediment.</title>
        <authorList>
            <person name="Liu X.-J."/>
            <person name="Du Z.-J."/>
        </authorList>
    </citation>
    <scope>NUCLEOTIDE SEQUENCE [LARGE SCALE GENOMIC DNA]</scope>
    <source>
        <strain evidence="12 13">SDUM461003</strain>
    </source>
</reference>
<feature type="domain" description="Beta-galactosidase trimerisation" evidence="10">
    <location>
        <begin position="426"/>
        <end position="598"/>
    </location>
</feature>
<dbReference type="InterPro" id="IPR013780">
    <property type="entry name" value="Glyco_hydro_b"/>
</dbReference>
<dbReference type="InterPro" id="IPR013739">
    <property type="entry name" value="Beta_galactosidase_C"/>
</dbReference>
<feature type="domain" description="Beta-galactosidase C-terminal" evidence="11">
    <location>
        <begin position="611"/>
        <end position="663"/>
    </location>
</feature>
<dbReference type="Proteomes" id="UP001225316">
    <property type="component" value="Unassembled WGS sequence"/>
</dbReference>
<comment type="catalytic activity">
    <reaction evidence="1 8">
        <text>Hydrolysis of terminal non-reducing beta-D-galactose residues in beta-D-galactosides.</text>
        <dbReference type="EC" id="3.2.1.23"/>
    </reaction>
</comment>
<dbReference type="InterPro" id="IPR003476">
    <property type="entry name" value="Glyco_hydro_42"/>
</dbReference>
<keyword evidence="4" id="KW-0479">Metal-binding</keyword>
<keyword evidence="13" id="KW-1185">Reference proteome</keyword>
<dbReference type="Gene3D" id="3.20.20.80">
    <property type="entry name" value="Glycosidases"/>
    <property type="match status" value="1"/>
</dbReference>
<dbReference type="InterPro" id="IPR013738">
    <property type="entry name" value="Beta_galactosidase_Trimer"/>
</dbReference>
<evidence type="ECO:0000256" key="8">
    <source>
        <dbReference type="PIRNR" id="PIRNR001084"/>
    </source>
</evidence>
<evidence type="ECO:0000259" key="10">
    <source>
        <dbReference type="Pfam" id="PF08532"/>
    </source>
</evidence>
<organism evidence="12 13">
    <name type="scientific">Thalassobacterium maritimum</name>
    <dbReference type="NCBI Taxonomy" id="3041265"/>
    <lineage>
        <taxon>Bacteria</taxon>
        <taxon>Pseudomonadati</taxon>
        <taxon>Verrucomicrobiota</taxon>
        <taxon>Opitutia</taxon>
        <taxon>Puniceicoccales</taxon>
        <taxon>Coraliomargaritaceae</taxon>
        <taxon>Thalassobacterium</taxon>
    </lineage>
</organism>
<dbReference type="CDD" id="cd03143">
    <property type="entry name" value="A4_beta-galactosidase_middle_domain"/>
    <property type="match status" value="1"/>
</dbReference>
<accession>A0ABU1ARJ5</accession>
<dbReference type="InterPro" id="IPR013529">
    <property type="entry name" value="Glyco_hydro_42_N"/>
</dbReference>
<dbReference type="Pfam" id="PF02449">
    <property type="entry name" value="Glyco_hydro_42"/>
    <property type="match status" value="1"/>
</dbReference>
<feature type="domain" description="Glycoside hydrolase family 42 N-terminal" evidence="9">
    <location>
        <begin position="9"/>
        <end position="381"/>
    </location>
</feature>
<protein>
    <recommendedName>
        <fullName evidence="3 8">Beta-galactosidase</fullName>
        <shortName evidence="8">Beta-gal</shortName>
        <ecNumber evidence="3 8">3.2.1.23</ecNumber>
    </recommendedName>
</protein>
<evidence type="ECO:0000313" key="12">
    <source>
        <dbReference type="EMBL" id="MDQ8206776.1"/>
    </source>
</evidence>
<sequence>MNHFLFGACYYPEHWDRSWIQADAALMAQAHVNVVRMAEFAWTLMEPARDAFDFGLFKEAVASLKAQGIDSILCTPTATPPRWLTAEHPEWMRVDINDVPFTHGTRQHCCTNNPGFRAESRRITRAMAEAFKADAAVIGWQTDNELYCHVEECYCESCQVGFREWLALRYDQSIEKLNHAWGTLFWSQQYDDFDQVVIPKKWRQPAPCNPSALLDFRRFLSDSVTAFQREQVEILREVNPDWWITHNGVFYNIDYYKFAEDLDFLAVDVYPAFWGTKPEDFIGGSQLNERCRQATGTYIVPEQCGGPGGQIDFLQPTPEPGRMRLWAYQSIAHGADGMLHFRWRTCRYGAEIHWHGILDHDNVPRRRFEEFAQEGAELKKIGADILGTTKRVEVGISHSYEQDHAQGVLSFSRPQPDAQRELLLGTLMRQKVAVGYVNEADSYAGLKLLIVPSAIVMDAERAEKIEAFVSQGGVLLVTATSGQRDVNNHAIEQTPPGLLSRVLGITVEEFGKTEHRRMQLQGAGLEMDANYYEIIQCTDAEPLAHWHFEQNPQTEAAEGCVGLSCNEFGAGKAYYLGTFLNEASAMELMQRLCDVADVQPLGRSDTNVCIIERYAADRRLTFVLNNYPEPKEVTALACGQNILTDQSCDGTLQIEPFGVAVIRS</sequence>
<dbReference type="SUPFAM" id="SSF52317">
    <property type="entry name" value="Class I glutamine amidotransferase-like"/>
    <property type="match status" value="1"/>
</dbReference>
<dbReference type="PIRSF" id="PIRSF001084">
    <property type="entry name" value="B-galactosidase"/>
    <property type="match status" value="1"/>
</dbReference>
<evidence type="ECO:0000256" key="1">
    <source>
        <dbReference type="ARBA" id="ARBA00001412"/>
    </source>
</evidence>
<dbReference type="Gene3D" id="3.40.50.880">
    <property type="match status" value="1"/>
</dbReference>
<dbReference type="Pfam" id="PF08532">
    <property type="entry name" value="Glyco_hydro_42M"/>
    <property type="match status" value="1"/>
</dbReference>
<dbReference type="RefSeq" id="WP_308948893.1">
    <property type="nucleotide sequence ID" value="NZ_JARXHW010000007.1"/>
</dbReference>
<dbReference type="SUPFAM" id="SSF51445">
    <property type="entry name" value="(Trans)glycosidases"/>
    <property type="match status" value="1"/>
</dbReference>
<comment type="caution">
    <text evidence="12">The sequence shown here is derived from an EMBL/GenBank/DDBJ whole genome shotgun (WGS) entry which is preliminary data.</text>
</comment>
<dbReference type="Gene3D" id="2.60.40.1180">
    <property type="entry name" value="Golgi alpha-mannosidase II"/>
    <property type="match status" value="1"/>
</dbReference>
<gene>
    <name evidence="12" type="ORF">QEH52_04600</name>
</gene>
<evidence type="ECO:0000256" key="7">
    <source>
        <dbReference type="ARBA" id="ARBA00023295"/>
    </source>
</evidence>
<evidence type="ECO:0000256" key="2">
    <source>
        <dbReference type="ARBA" id="ARBA00005940"/>
    </source>
</evidence>
<evidence type="ECO:0000256" key="5">
    <source>
        <dbReference type="ARBA" id="ARBA00022801"/>
    </source>
</evidence>
<evidence type="ECO:0000256" key="3">
    <source>
        <dbReference type="ARBA" id="ARBA00012756"/>
    </source>
</evidence>
<keyword evidence="5 8" id="KW-0378">Hydrolase</keyword>
<proteinExistence type="inferred from homology"/>
<dbReference type="EC" id="3.2.1.23" evidence="3 8"/>
<name>A0ABU1ARJ5_9BACT</name>
<dbReference type="InterPro" id="IPR029062">
    <property type="entry name" value="Class_I_gatase-like"/>
</dbReference>
<evidence type="ECO:0000259" key="9">
    <source>
        <dbReference type="Pfam" id="PF02449"/>
    </source>
</evidence>
<dbReference type="Pfam" id="PF08533">
    <property type="entry name" value="Glyco_hydro_42C"/>
    <property type="match status" value="1"/>
</dbReference>
<dbReference type="EMBL" id="JARXHW010000007">
    <property type="protein sequence ID" value="MDQ8206776.1"/>
    <property type="molecule type" value="Genomic_DNA"/>
</dbReference>
<evidence type="ECO:0000259" key="11">
    <source>
        <dbReference type="Pfam" id="PF08533"/>
    </source>
</evidence>
<dbReference type="PANTHER" id="PTHR36447:SF2">
    <property type="entry name" value="BETA-GALACTOSIDASE YESZ"/>
    <property type="match status" value="1"/>
</dbReference>
<evidence type="ECO:0000256" key="4">
    <source>
        <dbReference type="ARBA" id="ARBA00022723"/>
    </source>
</evidence>
<keyword evidence="7 8" id="KW-0326">Glycosidase</keyword>
<evidence type="ECO:0000256" key="6">
    <source>
        <dbReference type="ARBA" id="ARBA00022833"/>
    </source>
</evidence>
<comment type="similarity">
    <text evidence="2 8">Belongs to the glycosyl hydrolase 42 family.</text>
</comment>
<dbReference type="InterPro" id="IPR017853">
    <property type="entry name" value="GH"/>
</dbReference>
<evidence type="ECO:0000313" key="13">
    <source>
        <dbReference type="Proteomes" id="UP001225316"/>
    </source>
</evidence>
<dbReference type="PANTHER" id="PTHR36447">
    <property type="entry name" value="BETA-GALACTOSIDASE GANA"/>
    <property type="match status" value="1"/>
</dbReference>